<keyword evidence="3" id="KW-1185">Reference proteome</keyword>
<sequence length="325" mass="36883">MSHNQRCYSLHQLSSGEEISCVPIYEQPSLKWLDHESNTYLKEPAFIPSEKSTEEHTQVIPDEIEIKPAEQVFKSEVGSCPEGISEPRFCILYFAINDPCVGSEASVHRVLTPFMKATYATEVYDWPNSDLYRGAKGYFNVWKPYVELSREFSLSQMWISAGSYSQNNLNTIEVGWQVCKNLYGDDSPHLFVYWTRDAYNSTGCYILACPGFVQTSSKWVVGGASVLAVSQTNGTQYELQVMVFLDQVKDVWWLLVNEEYVGYWPNSLFTTLKSGAHHVEFVNSQTGDRHTQTDMGSGEFAQAGRLTAAYIRSLQTVCYKPKLQL</sequence>
<feature type="domain" description="Neprosin PEP catalytic" evidence="1">
    <location>
        <begin position="110"/>
        <end position="325"/>
    </location>
</feature>
<dbReference type="PANTHER" id="PTHR31589">
    <property type="entry name" value="PROTEIN, PUTATIVE (DUF239)-RELATED-RELATED"/>
    <property type="match status" value="1"/>
</dbReference>
<organism evidence="2 3">
    <name type="scientific">Riccia sorocarpa</name>
    <dbReference type="NCBI Taxonomy" id="122646"/>
    <lineage>
        <taxon>Eukaryota</taxon>
        <taxon>Viridiplantae</taxon>
        <taxon>Streptophyta</taxon>
        <taxon>Embryophyta</taxon>
        <taxon>Marchantiophyta</taxon>
        <taxon>Marchantiopsida</taxon>
        <taxon>Marchantiidae</taxon>
        <taxon>Marchantiales</taxon>
        <taxon>Ricciaceae</taxon>
        <taxon>Riccia</taxon>
    </lineage>
</organism>
<dbReference type="PANTHER" id="PTHR31589:SF223">
    <property type="entry name" value="PROTEIN, PUTATIVE (DUF239)-RELATED"/>
    <property type="match status" value="1"/>
</dbReference>
<dbReference type="Gene3D" id="3.90.1320.10">
    <property type="entry name" value="Outer-capsid protein sigma 3, large lobe"/>
    <property type="match status" value="1"/>
</dbReference>
<dbReference type="Proteomes" id="UP001633002">
    <property type="component" value="Unassembled WGS sequence"/>
</dbReference>
<dbReference type="AlphaFoldDB" id="A0ABD3GF56"/>
<evidence type="ECO:0000313" key="3">
    <source>
        <dbReference type="Proteomes" id="UP001633002"/>
    </source>
</evidence>
<comment type="caution">
    <text evidence="2">The sequence shown here is derived from an EMBL/GenBank/DDBJ whole genome shotgun (WGS) entry which is preliminary data.</text>
</comment>
<gene>
    <name evidence="2" type="ORF">R1sor_026474</name>
</gene>
<dbReference type="PROSITE" id="PS52045">
    <property type="entry name" value="NEPROSIN_PEP_CD"/>
    <property type="match status" value="1"/>
</dbReference>
<protein>
    <recommendedName>
        <fullName evidence="1">Neprosin PEP catalytic domain-containing protein</fullName>
    </recommendedName>
</protein>
<dbReference type="InterPro" id="IPR004314">
    <property type="entry name" value="Neprosin"/>
</dbReference>
<dbReference type="EMBL" id="JBJQOH010000008">
    <property type="protein sequence ID" value="KAL3676526.1"/>
    <property type="molecule type" value="Genomic_DNA"/>
</dbReference>
<accession>A0ABD3GF56</accession>
<evidence type="ECO:0000313" key="2">
    <source>
        <dbReference type="EMBL" id="KAL3676526.1"/>
    </source>
</evidence>
<dbReference type="InterPro" id="IPR053168">
    <property type="entry name" value="Glutamic_endopeptidase"/>
</dbReference>
<evidence type="ECO:0000259" key="1">
    <source>
        <dbReference type="PROSITE" id="PS52045"/>
    </source>
</evidence>
<reference evidence="2 3" key="1">
    <citation type="submission" date="2024-09" db="EMBL/GenBank/DDBJ databases">
        <title>Chromosome-scale assembly of Riccia sorocarpa.</title>
        <authorList>
            <person name="Paukszto L."/>
        </authorList>
    </citation>
    <scope>NUCLEOTIDE SEQUENCE [LARGE SCALE GENOMIC DNA]</scope>
    <source>
        <strain evidence="2">LP-2024</strain>
        <tissue evidence="2">Aerial parts of the thallus</tissue>
    </source>
</reference>
<proteinExistence type="predicted"/>
<dbReference type="Pfam" id="PF03080">
    <property type="entry name" value="Neprosin"/>
    <property type="match status" value="1"/>
</dbReference>
<name>A0ABD3GF56_9MARC</name>